<keyword evidence="6" id="KW-0547">Nucleotide-binding</keyword>
<evidence type="ECO:0000256" key="1">
    <source>
        <dbReference type="ARBA" id="ARBA00012468"/>
    </source>
</evidence>
<dbReference type="InterPro" id="IPR007719">
    <property type="entry name" value="PCS_N"/>
</dbReference>
<proteinExistence type="predicted"/>
<dbReference type="SUPFAM" id="SSF54001">
    <property type="entry name" value="Cysteine proteinases"/>
    <property type="match status" value="1"/>
</dbReference>
<dbReference type="GO" id="GO:0046938">
    <property type="term" value="P:phytochelatin biosynthetic process"/>
    <property type="evidence" value="ECO:0007669"/>
    <property type="project" value="InterPro"/>
</dbReference>
<dbReference type="InterPro" id="IPR043129">
    <property type="entry name" value="ATPase_NBD"/>
</dbReference>
<dbReference type="InterPro" id="IPR038156">
    <property type="entry name" value="PCS_N_sf"/>
</dbReference>
<dbReference type="PROSITE" id="PS51007">
    <property type="entry name" value="CYTC"/>
    <property type="match status" value="1"/>
</dbReference>
<dbReference type="Pfam" id="PF00012">
    <property type="entry name" value="HSP70"/>
    <property type="match status" value="1"/>
</dbReference>
<organism evidence="13 14">
    <name type="scientific">Polarella glacialis</name>
    <name type="common">Dinoflagellate</name>
    <dbReference type="NCBI Taxonomy" id="89957"/>
    <lineage>
        <taxon>Eukaryota</taxon>
        <taxon>Sar</taxon>
        <taxon>Alveolata</taxon>
        <taxon>Dinophyceae</taxon>
        <taxon>Suessiales</taxon>
        <taxon>Suessiaceae</taxon>
        <taxon>Polarella</taxon>
    </lineage>
</organism>
<dbReference type="Gene3D" id="1.20.1270.10">
    <property type="match status" value="1"/>
</dbReference>
<evidence type="ECO:0000313" key="13">
    <source>
        <dbReference type="EMBL" id="CAE8685137.1"/>
    </source>
</evidence>
<dbReference type="GO" id="GO:0009055">
    <property type="term" value="F:electron transfer activity"/>
    <property type="evidence" value="ECO:0007669"/>
    <property type="project" value="InterPro"/>
</dbReference>
<dbReference type="GO" id="GO:0140662">
    <property type="term" value="F:ATP-dependent protein folding chaperone"/>
    <property type="evidence" value="ECO:0007669"/>
    <property type="project" value="InterPro"/>
</dbReference>
<dbReference type="SUPFAM" id="SSF53067">
    <property type="entry name" value="Actin-like ATPase domain"/>
    <property type="match status" value="2"/>
</dbReference>
<dbReference type="Gene3D" id="3.90.640.10">
    <property type="entry name" value="Actin, Chain A, domain 4"/>
    <property type="match status" value="1"/>
</dbReference>
<feature type="domain" description="Peptidase C83" evidence="12">
    <location>
        <begin position="687"/>
        <end position="925"/>
    </location>
</feature>
<dbReference type="GO" id="GO:0098849">
    <property type="term" value="P:cellular detoxification of cadmium ion"/>
    <property type="evidence" value="ECO:0007669"/>
    <property type="project" value="TreeGrafter"/>
</dbReference>
<dbReference type="InterPro" id="IPR040409">
    <property type="entry name" value="PCS-like"/>
</dbReference>
<keyword evidence="7" id="KW-0067">ATP-binding</keyword>
<dbReference type="SUPFAM" id="SSF48452">
    <property type="entry name" value="TPR-like"/>
    <property type="match status" value="1"/>
</dbReference>
<evidence type="ECO:0000259" key="12">
    <source>
        <dbReference type="PROSITE" id="PS51443"/>
    </source>
</evidence>
<dbReference type="PANTHER" id="PTHR33447">
    <property type="entry name" value="GLUTATHIONE GAMMA-GLUTAMYLCYSTEINYLTRANSFERASE"/>
    <property type="match status" value="1"/>
</dbReference>
<gene>
    <name evidence="13" type="ORF">PGLA2088_LOCUS24317</name>
</gene>
<dbReference type="InterPro" id="IPR038765">
    <property type="entry name" value="Papain-like_cys_pep_sf"/>
</dbReference>
<dbReference type="Gene3D" id="3.30.30.30">
    <property type="match status" value="1"/>
</dbReference>
<dbReference type="Gene3D" id="1.25.40.10">
    <property type="entry name" value="Tetratricopeptide repeat domain"/>
    <property type="match status" value="1"/>
</dbReference>
<name>A0A813JRH2_POLGL</name>
<dbReference type="SUPFAM" id="SSF46626">
    <property type="entry name" value="Cytochrome c"/>
    <property type="match status" value="1"/>
</dbReference>
<dbReference type="EC" id="2.3.2.15" evidence="1"/>
<evidence type="ECO:0000256" key="5">
    <source>
        <dbReference type="ARBA" id="ARBA00022723"/>
    </source>
</evidence>
<sequence>MFLESKEKCSVFAYTKVHLVRRLGTKKCASKNRQMVSACRHFYNATAHVQAKRRLLTVRAFLSSISSSSNMRYTNESGTCCTNHPASRLSAEHLGAVGIRSLSVLVGVGSSFCATAPRLRPEPFLQSGVLPLRLVHAMLPARFETVFPEVELLNRLGCSFIVAAQLQISCSESCALIGLAKPSLLGRRLLSQTLQPVLRATGFDSEVTVPEASSALAADKRFVAAAAGARPAHNRREWLAGSITAAAFAFLALVLPQAARADENLDGNPIAEDLRLPERKAEELKRRRTSNSPTMKEESWYKTGQRTFVNNCAGCHAMSRESSGDQRQVLGLDYFERNGGVDEARIQYAIRYGKGKMPGYAADCGDENDNFAAMCSTVIPLSEEKLRDTQDFFLNRVNADWKGSIDTEQKGSINWFYLYPPMAIMGLQHSRLVHCSSATYTTLMDMAIFSCNSCNVGFGPLLWRASPPAQHLAMISSSVPWRFMLWTVLLASCTSPTSSSYSRPPCDSDEMYALVRGRVLCTKACDDLGSCPPDKPKDALALPSCILQATPPLAAPQGQEQTTRAKKYCGLLCKATSYCPAGSKCTMVDVSPSTDGQHENPLSNVYPHLVTDDDLQGVCTYKPKKTGSKRPLELELSRSLALKIMRGKGIQPPPGGWHDDLLMVHALFPSSTPAKAQHVLQRPPEVQTRNGSQLGSTKATVPCHFSSHRMCFDFLFLHRPQMGINGSMGCFFRLIEQFHTQDEPSFCGLGTLTMVLNAMNVDPGRTWKGPWRWFRETMLDCCEPLERIQLNGITFIPLACLARCNGAFVETHRADESDGDLEAFRRAVCASCCEVTGCAEEEGYKPLKVLVVSYSRKQFGQTGDGHYSPIGGYHAASDKVLVLDVARFKHSPHWVPLVEMWESMRRLDPDTGLSRGFMLLSRKPGALCSSWLSLSIRDKTESGAAHPVVGSLVNLPEAFAAALTTWQGDLPRLPADGKLAAAEVLRRAFAFCGSPAMPLSVVCRQPSSAASPEGRPELATGEQAAANEALRQVLHALGQAGAAMDRALSPLPEVPVVLAVDNLRVALLLALDLSLWERALSPGFLETLPEALRMDVAFMIYSQKGGQPAADLRAQAFVKNLFVIAGCAPQESMGADAPAQPEEAGRFVGIDLGVTCVVASSPVTDGSKVTVNTNDVSGLSTPAAVSYDGKLRHIGMDAEGRMMSAPKQTLTYLPLVLTKSSASRAKRYQMLFPMQEDGKLGPVKYDGEEFAVPSCGPLSALLRRLVSYAVGASAQTQPVCIAIHDLMSEDEEAVVRDAIDLAGLKDVASLVRQSDAVVAAFAQSQGSKLLPEGVDERSVAFVDIGVSHGSVFVVRFARKTAEEGASPKEGDATAEFLYQCCEESLGVRTLVEALLEEAKARIEAKYKCTVNLQSKAGVRLANEAVHALKHLSMLPDAEMNLEAFMPEGPDGPEIDVSVPLTRNTLETAAASMFARLKTVLAEAAAVASVEGVELIGGGCRVPAVQALIKEAVGEAVPLRSGLDGASAVATGAAAWAAGRRLTAAVAVSSGGSGGLSLEELAATREKESRIEAVHSEEVARLEKRNTLESYVYQVRGWLSGKDGELLKPDVINPFLDKVEQWFEDADYAEEPTSFEVYSKKMEEAEEFVKAEGAAYFEKKVKEREDHEKALAKATEDEKERRKELGMDFDKDERHMKKEDRLRLAAKNKDEGNDMFKAQKFDDAIRRYKKAIEHVCRPELVSNLTPDEAEEARKIKVSCHLNTSQCYIKAGETASQSGGKNAAEPYYKKARTSCEDVLSLDESNIKAIFRRSLCWEKTGELESAMKDIKKGLVLAPEDSDLKKSQERLIKLLERQKEGQKKVFSKMFG</sequence>
<dbReference type="GO" id="GO:0046872">
    <property type="term" value="F:metal ion binding"/>
    <property type="evidence" value="ECO:0007669"/>
    <property type="project" value="UniProtKB-KW"/>
</dbReference>
<keyword evidence="2" id="KW-0104">Cadmium</keyword>
<dbReference type="GO" id="GO:0016756">
    <property type="term" value="F:glutathione gamma-glutamylcysteinyltransferase activity"/>
    <property type="evidence" value="ECO:0007669"/>
    <property type="project" value="UniProtKB-EC"/>
</dbReference>
<feature type="domain" description="Cytochrome c" evidence="11">
    <location>
        <begin position="299"/>
        <end position="397"/>
    </location>
</feature>
<dbReference type="InterPro" id="IPR013126">
    <property type="entry name" value="Hsp_70_fam"/>
</dbReference>
<accession>A0A813JRH2</accession>
<keyword evidence="5 9" id="KW-0479">Metal-binding</keyword>
<reference evidence="13" key="1">
    <citation type="submission" date="2021-02" db="EMBL/GenBank/DDBJ databases">
        <authorList>
            <person name="Dougan E. K."/>
            <person name="Rhodes N."/>
            <person name="Thang M."/>
            <person name="Chan C."/>
        </authorList>
    </citation>
    <scope>NUCLEOTIDE SEQUENCE</scope>
</reference>
<evidence type="ECO:0000256" key="9">
    <source>
        <dbReference type="PROSITE-ProRule" id="PRU00433"/>
    </source>
</evidence>
<comment type="caution">
    <text evidence="13">The sequence shown here is derived from an EMBL/GenBank/DDBJ whole genome shotgun (WGS) entry which is preliminary data.</text>
</comment>
<dbReference type="FunFam" id="3.90.70.30:FF:000001">
    <property type="entry name" value="Glutathione gamma-glutamylcysteinyltransferase 1"/>
    <property type="match status" value="1"/>
</dbReference>
<dbReference type="InterPro" id="IPR029048">
    <property type="entry name" value="HSP70_C_sf"/>
</dbReference>
<evidence type="ECO:0000256" key="7">
    <source>
        <dbReference type="ARBA" id="ARBA00022840"/>
    </source>
</evidence>
<dbReference type="GO" id="GO:0020037">
    <property type="term" value="F:heme binding"/>
    <property type="evidence" value="ECO:0007669"/>
    <property type="project" value="InterPro"/>
</dbReference>
<dbReference type="GO" id="GO:0005524">
    <property type="term" value="F:ATP binding"/>
    <property type="evidence" value="ECO:0007669"/>
    <property type="project" value="UniProtKB-KW"/>
</dbReference>
<keyword evidence="3 9" id="KW-0349">Heme</keyword>
<evidence type="ECO:0000256" key="3">
    <source>
        <dbReference type="ARBA" id="ARBA00022617"/>
    </source>
</evidence>
<evidence type="ECO:0000256" key="10">
    <source>
        <dbReference type="SAM" id="Coils"/>
    </source>
</evidence>
<dbReference type="Pfam" id="PF13442">
    <property type="entry name" value="Cytochrome_CBB3"/>
    <property type="match status" value="1"/>
</dbReference>
<evidence type="ECO:0000256" key="8">
    <source>
        <dbReference type="ARBA" id="ARBA00023004"/>
    </source>
</evidence>
<dbReference type="PROSITE" id="PS51443">
    <property type="entry name" value="PCS"/>
    <property type="match status" value="1"/>
</dbReference>
<dbReference type="Gene3D" id="1.10.760.10">
    <property type="entry name" value="Cytochrome c-like domain"/>
    <property type="match status" value="1"/>
</dbReference>
<dbReference type="Gene3D" id="3.90.70.30">
    <property type="entry name" value="Phytochelatin synthase, N-terminal domain"/>
    <property type="match status" value="1"/>
</dbReference>
<evidence type="ECO:0000313" key="14">
    <source>
        <dbReference type="Proteomes" id="UP000626109"/>
    </source>
</evidence>
<evidence type="ECO:0000256" key="6">
    <source>
        <dbReference type="ARBA" id="ARBA00022741"/>
    </source>
</evidence>
<keyword evidence="4" id="KW-0808">Transferase</keyword>
<evidence type="ECO:0000256" key="4">
    <source>
        <dbReference type="ARBA" id="ARBA00022679"/>
    </source>
</evidence>
<dbReference type="InterPro" id="IPR036909">
    <property type="entry name" value="Cyt_c-like_dom_sf"/>
</dbReference>
<evidence type="ECO:0000259" key="11">
    <source>
        <dbReference type="PROSITE" id="PS51007"/>
    </source>
</evidence>
<protein>
    <recommendedName>
        <fullName evidence="1">glutathione gamma-glutamylcysteinyltransferase</fullName>
        <ecNumber evidence="1">2.3.2.15</ecNumber>
    </recommendedName>
</protein>
<dbReference type="GO" id="GO:0010273">
    <property type="term" value="P:detoxification of copper ion"/>
    <property type="evidence" value="ECO:0007669"/>
    <property type="project" value="TreeGrafter"/>
</dbReference>
<dbReference type="EMBL" id="CAJNNW010026417">
    <property type="protein sequence ID" value="CAE8685137.1"/>
    <property type="molecule type" value="Genomic_DNA"/>
</dbReference>
<dbReference type="InterPro" id="IPR009056">
    <property type="entry name" value="Cyt_c-like_dom"/>
</dbReference>
<feature type="coiled-coil region" evidence="10">
    <location>
        <begin position="1656"/>
        <end position="1683"/>
    </location>
</feature>
<evidence type="ECO:0000256" key="2">
    <source>
        <dbReference type="ARBA" id="ARBA00022539"/>
    </source>
</evidence>
<dbReference type="Proteomes" id="UP000626109">
    <property type="component" value="Unassembled WGS sequence"/>
</dbReference>
<dbReference type="Gene3D" id="3.30.420.40">
    <property type="match status" value="2"/>
</dbReference>
<dbReference type="PANTHER" id="PTHR33447:SF2">
    <property type="entry name" value="GLUTATHIONE GAMMA-GLUTAMYLCYSTEINYLTRANSFERASE"/>
    <property type="match status" value="1"/>
</dbReference>
<dbReference type="InterPro" id="IPR011990">
    <property type="entry name" value="TPR-like_helical_dom_sf"/>
</dbReference>
<dbReference type="Pfam" id="PF05023">
    <property type="entry name" value="Phytochelatin"/>
    <property type="match status" value="1"/>
</dbReference>
<keyword evidence="10" id="KW-0175">Coiled coil</keyword>
<keyword evidence="8 9" id="KW-0408">Iron</keyword>